<dbReference type="Gene3D" id="2.40.160.50">
    <property type="entry name" value="membrane protein fhac: a member of the omp85/tpsb transporter family"/>
    <property type="match status" value="1"/>
</dbReference>
<dbReference type="Pfam" id="PF03865">
    <property type="entry name" value="ShlB"/>
    <property type="match status" value="1"/>
</dbReference>
<keyword evidence="2" id="KW-0812">Transmembrane</keyword>
<gene>
    <name evidence="8" type="ORF">G4V63_17425</name>
</gene>
<feature type="compositionally biased region" description="Basic and acidic residues" evidence="4">
    <location>
        <begin position="73"/>
        <end position="84"/>
    </location>
</feature>
<feature type="domain" description="Haemolysin activator HlyB C-terminal" evidence="6">
    <location>
        <begin position="220"/>
        <end position="488"/>
    </location>
</feature>
<dbReference type="Proteomes" id="UP000480266">
    <property type="component" value="Unassembled WGS sequence"/>
</dbReference>
<evidence type="ECO:0000256" key="2">
    <source>
        <dbReference type="ARBA" id="ARBA00022692"/>
    </source>
</evidence>
<dbReference type="GO" id="GO:0098046">
    <property type="term" value="C:type V protein secretion system complex"/>
    <property type="evidence" value="ECO:0007669"/>
    <property type="project" value="TreeGrafter"/>
</dbReference>
<name>A0A7C9RGS7_9BRAD</name>
<evidence type="ECO:0000256" key="5">
    <source>
        <dbReference type="SAM" id="SignalP"/>
    </source>
</evidence>
<feature type="chain" id="PRO_5028983878" evidence="5">
    <location>
        <begin position="38"/>
        <end position="587"/>
    </location>
</feature>
<comment type="caution">
    <text evidence="8">The sequence shown here is derived from an EMBL/GenBank/DDBJ whole genome shotgun (WGS) entry which is preliminary data.</text>
</comment>
<feature type="signal peptide" evidence="5">
    <location>
        <begin position="1"/>
        <end position="37"/>
    </location>
</feature>
<sequence length="587" mass="64470">MVRVGVFRSSDGRIPSRKTTQLCAALAIAIATIPAPAAFAQSAVAEKPAAGKPADTSRARSGASAAQNTQPPAKEENAAPERFDIDEFRVDGADKLPQIDVEEAIYPFLGPNKNSGDVEKARAALEKSYHDRGLQTVSVTSPPQDVSSRVIVLKVTEGKIGRLRVTNSRFFDLEKIKRGAPSLKEGEVPNFNDVTKDIIALNQWPDRRITPALRAGVTPGTVDVDLNVEDKFPLHGNLEYNNRQSPNTTPTRLNATVKYDNLWQLGHSLSFTYQVAPERKDDAEVFSGSYLARITDWTSFLVYGVSSKSDVATIGGMNVVGPGQIVGGRFVVTLPAREQFFHSLSFGVDYKSFGQTVQMDTNSFSTPITYYPLNATYGATWQGDGWLTQFNLSATGNIRGLGSQYEEFDAKRYNANSSFVHINADLSHTQDLLNGYQLFGRVKTQWSDGPLISSEQFSLGGLDTVRGYFESAALGDNAAAATLEFRSPDIGAWLQSNLKDETGEGQPRFTTFNEWRLLAFVDGGTARIYDPLEEQTSRFDMWSYGFGTKFRVFDRFNGMIAVATPMIDQGTTKKNSHRVLFSVGGDF</sequence>
<protein>
    <submittedName>
        <fullName evidence="8">ShlB/FhaC/HecB family hemolysin secretion/activation protein</fullName>
    </submittedName>
</protein>
<evidence type="ECO:0000313" key="9">
    <source>
        <dbReference type="Proteomes" id="UP000480266"/>
    </source>
</evidence>
<dbReference type="GO" id="GO:0046819">
    <property type="term" value="P:protein secretion by the type V secretion system"/>
    <property type="evidence" value="ECO:0007669"/>
    <property type="project" value="TreeGrafter"/>
</dbReference>
<keyword evidence="9" id="KW-1185">Reference proteome</keyword>
<dbReference type="AlphaFoldDB" id="A0A7C9RGS7"/>
<keyword evidence="3" id="KW-0998">Cell outer membrane</keyword>
<evidence type="ECO:0000256" key="3">
    <source>
        <dbReference type="ARBA" id="ARBA00023237"/>
    </source>
</evidence>
<accession>A0A7C9RGS7</accession>
<reference evidence="8" key="1">
    <citation type="submission" date="2020-02" db="EMBL/GenBank/DDBJ databases">
        <title>Draft genome sequence of Candidatus Afipia apatlaquensis IBT-C3, a potential strain for decolorization of textile dyes.</title>
        <authorList>
            <person name="Sanchez-Reyes A."/>
            <person name="Breton-Deval L."/>
            <person name="Mangelson H."/>
            <person name="Sanchez-Flores A."/>
        </authorList>
    </citation>
    <scope>NUCLEOTIDE SEQUENCE [LARGE SCALE GENOMIC DNA]</scope>
    <source>
        <strain evidence="8">IBT-C3</strain>
    </source>
</reference>
<dbReference type="PANTHER" id="PTHR34597">
    <property type="entry name" value="SLR1661 PROTEIN"/>
    <property type="match status" value="1"/>
</dbReference>
<organism evidence="8 9">
    <name type="scientific">Candidatus Afipia apatlaquensis</name>
    <dbReference type="NCBI Taxonomy" id="2712852"/>
    <lineage>
        <taxon>Bacteria</taxon>
        <taxon>Pseudomonadati</taxon>
        <taxon>Pseudomonadota</taxon>
        <taxon>Alphaproteobacteria</taxon>
        <taxon>Hyphomicrobiales</taxon>
        <taxon>Nitrobacteraceae</taxon>
        <taxon>Afipia</taxon>
    </lineage>
</organism>
<keyword evidence="5" id="KW-0732">Signal</keyword>
<feature type="domain" description="Polypeptide-transport-associated ShlB-type" evidence="7">
    <location>
        <begin position="83"/>
        <end position="158"/>
    </location>
</feature>
<proteinExistence type="predicted"/>
<dbReference type="GO" id="GO:0008320">
    <property type="term" value="F:protein transmembrane transporter activity"/>
    <property type="evidence" value="ECO:0007669"/>
    <property type="project" value="TreeGrafter"/>
</dbReference>
<dbReference type="Gene3D" id="3.10.20.310">
    <property type="entry name" value="membrane protein fhac"/>
    <property type="match status" value="1"/>
</dbReference>
<dbReference type="Pfam" id="PF08479">
    <property type="entry name" value="POTRA_2"/>
    <property type="match status" value="1"/>
</dbReference>
<evidence type="ECO:0000313" key="8">
    <source>
        <dbReference type="EMBL" id="NGX96924.1"/>
    </source>
</evidence>
<evidence type="ECO:0000256" key="4">
    <source>
        <dbReference type="SAM" id="MobiDB-lite"/>
    </source>
</evidence>
<dbReference type="InterPro" id="IPR005565">
    <property type="entry name" value="Hemolysn_activator_HlyB_C"/>
</dbReference>
<dbReference type="InterPro" id="IPR013686">
    <property type="entry name" value="Polypept-transport_assoc_ShlB"/>
</dbReference>
<dbReference type="InterPro" id="IPR051544">
    <property type="entry name" value="TPS_OM_transporter"/>
</dbReference>
<evidence type="ECO:0000256" key="1">
    <source>
        <dbReference type="ARBA" id="ARBA00022452"/>
    </source>
</evidence>
<keyword evidence="1" id="KW-1134">Transmembrane beta strand</keyword>
<evidence type="ECO:0000259" key="6">
    <source>
        <dbReference type="Pfam" id="PF03865"/>
    </source>
</evidence>
<feature type="region of interest" description="Disordered" evidence="4">
    <location>
        <begin position="49"/>
        <end position="84"/>
    </location>
</feature>
<dbReference type="EMBL" id="JAAMRR010000887">
    <property type="protein sequence ID" value="NGX96924.1"/>
    <property type="molecule type" value="Genomic_DNA"/>
</dbReference>
<dbReference type="PANTHER" id="PTHR34597:SF6">
    <property type="entry name" value="BLR6126 PROTEIN"/>
    <property type="match status" value="1"/>
</dbReference>
<evidence type="ECO:0000259" key="7">
    <source>
        <dbReference type="Pfam" id="PF08479"/>
    </source>
</evidence>
<keyword evidence="1" id="KW-0472">Membrane</keyword>